<dbReference type="RefSeq" id="WP_187551643.1">
    <property type="nucleotide sequence ID" value="NZ_BMZL01000002.1"/>
</dbReference>
<name>A0A7G9SMP5_9GAMM</name>
<dbReference type="Proteomes" id="UP000515804">
    <property type="component" value="Chromosome"/>
</dbReference>
<dbReference type="CDD" id="cd00685">
    <property type="entry name" value="Trans_IPPS_HT"/>
    <property type="match status" value="1"/>
</dbReference>
<evidence type="ECO:0000313" key="6">
    <source>
        <dbReference type="Proteomes" id="UP000515804"/>
    </source>
</evidence>
<dbReference type="KEGG" id="tcn:H9L16_10460"/>
<evidence type="ECO:0000256" key="3">
    <source>
        <dbReference type="RuleBase" id="RU004466"/>
    </source>
</evidence>
<dbReference type="GO" id="GO:0008299">
    <property type="term" value="P:isoprenoid biosynthetic process"/>
    <property type="evidence" value="ECO:0007669"/>
    <property type="project" value="InterPro"/>
</dbReference>
<evidence type="ECO:0000256" key="2">
    <source>
        <dbReference type="ARBA" id="ARBA00022842"/>
    </source>
</evidence>
<dbReference type="SFLD" id="SFLDS00005">
    <property type="entry name" value="Isoprenoid_Synthase_Type_I"/>
    <property type="match status" value="1"/>
</dbReference>
<gene>
    <name evidence="5" type="ORF">H9L16_10460</name>
</gene>
<keyword evidence="1" id="KW-0479">Metal-binding</keyword>
<protein>
    <submittedName>
        <fullName evidence="5">Polyprenyl synthetase family protein</fullName>
    </submittedName>
</protein>
<proteinExistence type="inferred from homology"/>
<dbReference type="GO" id="GO:0004659">
    <property type="term" value="F:prenyltransferase activity"/>
    <property type="evidence" value="ECO:0007669"/>
    <property type="project" value="InterPro"/>
</dbReference>
<dbReference type="PANTHER" id="PTHR12001">
    <property type="entry name" value="GERANYLGERANYL PYROPHOSPHATE SYNTHASE"/>
    <property type="match status" value="1"/>
</dbReference>
<keyword evidence="6" id="KW-1185">Reference proteome</keyword>
<dbReference type="EMBL" id="CP060719">
    <property type="protein sequence ID" value="QNN69120.1"/>
    <property type="molecule type" value="Genomic_DNA"/>
</dbReference>
<dbReference type="InterPro" id="IPR000092">
    <property type="entry name" value="Polyprenyl_synt"/>
</dbReference>
<keyword evidence="2" id="KW-0460">Magnesium</keyword>
<comment type="similarity">
    <text evidence="3">Belongs to the FPP/GGPP synthase family.</text>
</comment>
<dbReference type="GO" id="GO:0046872">
    <property type="term" value="F:metal ion binding"/>
    <property type="evidence" value="ECO:0007669"/>
    <property type="project" value="UniProtKB-KW"/>
</dbReference>
<organism evidence="5 6">
    <name type="scientific">Thermomonas carbonis</name>
    <dbReference type="NCBI Taxonomy" id="1463158"/>
    <lineage>
        <taxon>Bacteria</taxon>
        <taxon>Pseudomonadati</taxon>
        <taxon>Pseudomonadota</taxon>
        <taxon>Gammaproteobacteria</taxon>
        <taxon>Lysobacterales</taxon>
        <taxon>Lysobacteraceae</taxon>
        <taxon>Thermomonas</taxon>
    </lineage>
</organism>
<evidence type="ECO:0000256" key="4">
    <source>
        <dbReference type="SAM" id="MobiDB-lite"/>
    </source>
</evidence>
<feature type="region of interest" description="Disordered" evidence="4">
    <location>
        <begin position="375"/>
        <end position="398"/>
    </location>
</feature>
<dbReference type="PROSITE" id="PS00444">
    <property type="entry name" value="POLYPRENYL_SYNTHASE_2"/>
    <property type="match status" value="1"/>
</dbReference>
<accession>A0A7G9SMP5</accession>
<dbReference type="SUPFAM" id="SSF48576">
    <property type="entry name" value="Terpenoid synthases"/>
    <property type="match status" value="1"/>
</dbReference>
<dbReference type="Gene3D" id="1.10.600.10">
    <property type="entry name" value="Farnesyl Diphosphate Synthase"/>
    <property type="match status" value="1"/>
</dbReference>
<dbReference type="Pfam" id="PF00348">
    <property type="entry name" value="polyprenyl_synt"/>
    <property type="match status" value="1"/>
</dbReference>
<dbReference type="InterPro" id="IPR008949">
    <property type="entry name" value="Isoprenoid_synthase_dom_sf"/>
</dbReference>
<evidence type="ECO:0000313" key="5">
    <source>
        <dbReference type="EMBL" id="QNN69120.1"/>
    </source>
</evidence>
<dbReference type="AlphaFoldDB" id="A0A7G9SMP5"/>
<feature type="compositionally biased region" description="Basic and acidic residues" evidence="4">
    <location>
        <begin position="389"/>
        <end position="398"/>
    </location>
</feature>
<evidence type="ECO:0000256" key="1">
    <source>
        <dbReference type="ARBA" id="ARBA00022723"/>
    </source>
</evidence>
<dbReference type="PANTHER" id="PTHR12001:SF86">
    <property type="entry name" value="GERANYLGERANYL DIPHOSPHATE SYNTHASE"/>
    <property type="match status" value="1"/>
</dbReference>
<dbReference type="InterPro" id="IPR033749">
    <property type="entry name" value="Polyprenyl_synt_CS"/>
</dbReference>
<sequence>MKSDLFPDAVLGVEELHRHFAQEIVEIDRALLALLTGLGPPSTHYGMLSYHFGFVDAGLQALPEGGYLPRGKRLRPVICNLLCGAFGLPRRVAKQLMMAAEVMHSASLAHDDIQDRDDLRWNRPTLHAVFGLEQAINAGDALIGMVYRLLLGLTAQGVAPSLALDVIAAFNRAHLLMCEGQHLDLSFRYDSIAGADEYLEMVERKTAAACVCIGESIAILASAPPQAREALVEFGRSFGVLYQVCDDVRGIWSLPDSLGREIGHDVLLQRPTLPLLFASQHGSARLRAMLLRASGRATPLSVFELKSFRTELTNCGAGQYCLDAAVLHHRSAHAALTSMGRECAGIDALRGMVDACLSSVEALLLHAPIEFPAASTRPSSGPGYSQVAPEHDPASMEK</sequence>
<reference evidence="5 6" key="1">
    <citation type="submission" date="2020-08" db="EMBL/GenBank/DDBJ databases">
        <title>Genome sequence of Thermomonas carbonis KCTC 42013T.</title>
        <authorList>
            <person name="Hyun D.-W."/>
            <person name="Bae J.-W."/>
        </authorList>
    </citation>
    <scope>NUCLEOTIDE SEQUENCE [LARGE SCALE GENOMIC DNA]</scope>
    <source>
        <strain evidence="5 6">KCTC 42013</strain>
    </source>
</reference>
<keyword evidence="3" id="KW-0808">Transferase</keyword>